<evidence type="ECO:0000313" key="15">
    <source>
        <dbReference type="Proteomes" id="UP000253940"/>
    </source>
</evidence>
<dbReference type="NCBIfam" id="TIGR00041">
    <property type="entry name" value="DTMP_kinase"/>
    <property type="match status" value="1"/>
</dbReference>
<dbReference type="RefSeq" id="WP_114899114.1">
    <property type="nucleotide sequence ID" value="NZ_CP031222.1"/>
</dbReference>
<dbReference type="Gene3D" id="3.40.50.300">
    <property type="entry name" value="P-loop containing nucleotide triphosphate hydrolases"/>
    <property type="match status" value="1"/>
</dbReference>
<dbReference type="InterPro" id="IPR027417">
    <property type="entry name" value="P-loop_NTPase"/>
</dbReference>
<feature type="binding site" evidence="12">
    <location>
        <begin position="7"/>
        <end position="14"/>
    </location>
    <ligand>
        <name>ATP</name>
        <dbReference type="ChEBI" id="CHEBI:30616"/>
    </ligand>
</feature>
<keyword evidence="5 12" id="KW-0545">Nucleotide biosynthesis</keyword>
<dbReference type="OrthoDB" id="9774907at2"/>
<dbReference type="AlphaFoldDB" id="A0A345P6U5"/>
<evidence type="ECO:0000256" key="3">
    <source>
        <dbReference type="ARBA" id="ARBA00017144"/>
    </source>
</evidence>
<dbReference type="Proteomes" id="UP000253940">
    <property type="component" value="Chromosome"/>
</dbReference>
<evidence type="ECO:0000256" key="6">
    <source>
        <dbReference type="ARBA" id="ARBA00022741"/>
    </source>
</evidence>
<dbReference type="PANTHER" id="PTHR10344:SF4">
    <property type="entry name" value="UMP-CMP KINASE 2, MITOCHONDRIAL"/>
    <property type="match status" value="1"/>
</dbReference>
<evidence type="ECO:0000256" key="2">
    <source>
        <dbReference type="ARBA" id="ARBA00012980"/>
    </source>
</evidence>
<keyword evidence="6 12" id="KW-0547">Nucleotide-binding</keyword>
<evidence type="ECO:0000259" key="13">
    <source>
        <dbReference type="Pfam" id="PF02223"/>
    </source>
</evidence>
<evidence type="ECO:0000256" key="1">
    <source>
        <dbReference type="ARBA" id="ARBA00009776"/>
    </source>
</evidence>
<sequence>MFISFEGTEGVGKSTLIQGVAAHLDTLKIEYILTREPGGTPLAEQIRGLLLTPDGEKIAPACELLLLFAARAQHISQVIEPALAAGKWVLCDRFVDASFAYQCGGRALPTAQVQVLVDQFVSVLPNKTFWLDAPVEIGMARASKRGALDRFEQERLEFFERVRVVYTERAVAESNRIIRVDATLAASDVLKAVLNHL</sequence>
<evidence type="ECO:0000256" key="8">
    <source>
        <dbReference type="ARBA" id="ARBA00022840"/>
    </source>
</evidence>
<dbReference type="GO" id="GO:0004798">
    <property type="term" value="F:dTMP kinase activity"/>
    <property type="evidence" value="ECO:0007669"/>
    <property type="project" value="UniProtKB-UniRule"/>
</dbReference>
<dbReference type="GO" id="GO:0006233">
    <property type="term" value="P:dTDP biosynthetic process"/>
    <property type="evidence" value="ECO:0007669"/>
    <property type="project" value="InterPro"/>
</dbReference>
<dbReference type="EC" id="2.7.4.9" evidence="2 12"/>
<keyword evidence="8 12" id="KW-0067">ATP-binding</keyword>
<feature type="domain" description="Thymidylate kinase-like" evidence="13">
    <location>
        <begin position="5"/>
        <end position="191"/>
    </location>
</feature>
<keyword evidence="4 12" id="KW-0808">Transferase</keyword>
<protein>
    <recommendedName>
        <fullName evidence="3 12">Thymidylate kinase</fullName>
        <ecNumber evidence="2 12">2.7.4.9</ecNumber>
    </recommendedName>
    <alternativeName>
        <fullName evidence="9 12">dTMP kinase</fullName>
    </alternativeName>
</protein>
<dbReference type="InterPro" id="IPR039430">
    <property type="entry name" value="Thymidylate_kin-like_dom"/>
</dbReference>
<dbReference type="SUPFAM" id="SSF52540">
    <property type="entry name" value="P-loop containing nucleoside triphosphate hydrolases"/>
    <property type="match status" value="1"/>
</dbReference>
<keyword evidence="7 12" id="KW-0418">Kinase</keyword>
<dbReference type="Pfam" id="PF02223">
    <property type="entry name" value="Thymidylate_kin"/>
    <property type="match status" value="1"/>
</dbReference>
<evidence type="ECO:0000313" key="14">
    <source>
        <dbReference type="EMBL" id="AXI03004.1"/>
    </source>
</evidence>
<name>A0A345P6U5_9GAMM</name>
<evidence type="ECO:0000256" key="4">
    <source>
        <dbReference type="ARBA" id="ARBA00022679"/>
    </source>
</evidence>
<evidence type="ECO:0000256" key="11">
    <source>
        <dbReference type="ARBA" id="ARBA00057735"/>
    </source>
</evidence>
<evidence type="ECO:0000256" key="9">
    <source>
        <dbReference type="ARBA" id="ARBA00029962"/>
    </source>
</evidence>
<accession>A0A345P6U5</accession>
<dbReference type="GO" id="GO:0005524">
    <property type="term" value="F:ATP binding"/>
    <property type="evidence" value="ECO:0007669"/>
    <property type="project" value="UniProtKB-UniRule"/>
</dbReference>
<gene>
    <name evidence="12" type="primary">tmk</name>
    <name evidence="14" type="ORF">HYN46_09230</name>
</gene>
<proteinExistence type="inferred from homology"/>
<comment type="function">
    <text evidence="11 12">Phosphorylation of dTMP to form dTDP in both de novo and salvage pathways of dTTP synthesis.</text>
</comment>
<dbReference type="KEGG" id="mbah:HYN46_09230"/>
<dbReference type="GO" id="GO:0006227">
    <property type="term" value="P:dUDP biosynthetic process"/>
    <property type="evidence" value="ECO:0007669"/>
    <property type="project" value="TreeGrafter"/>
</dbReference>
<dbReference type="InterPro" id="IPR018094">
    <property type="entry name" value="Thymidylate_kinase"/>
</dbReference>
<dbReference type="HAMAP" id="MF_00165">
    <property type="entry name" value="Thymidylate_kinase"/>
    <property type="match status" value="1"/>
</dbReference>
<evidence type="ECO:0000256" key="10">
    <source>
        <dbReference type="ARBA" id="ARBA00048743"/>
    </source>
</evidence>
<evidence type="ECO:0000256" key="7">
    <source>
        <dbReference type="ARBA" id="ARBA00022777"/>
    </source>
</evidence>
<reference evidence="14 15" key="1">
    <citation type="submission" date="2018-07" db="EMBL/GenBank/DDBJ databases">
        <title>Genome sequencing of Moraxellaceae gen. HYN0046.</title>
        <authorList>
            <person name="Kim M."/>
            <person name="Yi H."/>
        </authorList>
    </citation>
    <scope>NUCLEOTIDE SEQUENCE [LARGE SCALE GENOMIC DNA]</scope>
    <source>
        <strain evidence="14 15">HYN0046</strain>
    </source>
</reference>
<evidence type="ECO:0000256" key="12">
    <source>
        <dbReference type="HAMAP-Rule" id="MF_00165"/>
    </source>
</evidence>
<dbReference type="FunFam" id="3.40.50.300:FF:000225">
    <property type="entry name" value="Thymidylate kinase"/>
    <property type="match status" value="1"/>
</dbReference>
<keyword evidence="15" id="KW-1185">Reference proteome</keyword>
<dbReference type="GO" id="GO:0006235">
    <property type="term" value="P:dTTP biosynthetic process"/>
    <property type="evidence" value="ECO:0007669"/>
    <property type="project" value="UniProtKB-UniRule"/>
</dbReference>
<dbReference type="PANTHER" id="PTHR10344">
    <property type="entry name" value="THYMIDYLATE KINASE"/>
    <property type="match status" value="1"/>
</dbReference>
<comment type="similarity">
    <text evidence="1 12">Belongs to the thymidylate kinase family.</text>
</comment>
<organism evidence="14 15">
    <name type="scientific">Aquirhabdus parva</name>
    <dbReference type="NCBI Taxonomy" id="2283318"/>
    <lineage>
        <taxon>Bacteria</taxon>
        <taxon>Pseudomonadati</taxon>
        <taxon>Pseudomonadota</taxon>
        <taxon>Gammaproteobacteria</taxon>
        <taxon>Moraxellales</taxon>
        <taxon>Moraxellaceae</taxon>
        <taxon>Aquirhabdus</taxon>
    </lineage>
</organism>
<comment type="catalytic activity">
    <reaction evidence="10 12">
        <text>dTMP + ATP = dTDP + ADP</text>
        <dbReference type="Rhea" id="RHEA:13517"/>
        <dbReference type="ChEBI" id="CHEBI:30616"/>
        <dbReference type="ChEBI" id="CHEBI:58369"/>
        <dbReference type="ChEBI" id="CHEBI:63528"/>
        <dbReference type="ChEBI" id="CHEBI:456216"/>
        <dbReference type="EC" id="2.7.4.9"/>
    </reaction>
</comment>
<dbReference type="EMBL" id="CP031222">
    <property type="protein sequence ID" value="AXI03004.1"/>
    <property type="molecule type" value="Genomic_DNA"/>
</dbReference>
<dbReference type="CDD" id="cd01672">
    <property type="entry name" value="TMPK"/>
    <property type="match status" value="1"/>
</dbReference>
<evidence type="ECO:0000256" key="5">
    <source>
        <dbReference type="ARBA" id="ARBA00022727"/>
    </source>
</evidence>
<dbReference type="GO" id="GO:0005829">
    <property type="term" value="C:cytosol"/>
    <property type="evidence" value="ECO:0007669"/>
    <property type="project" value="TreeGrafter"/>
</dbReference>